<dbReference type="GO" id="GO:0004673">
    <property type="term" value="F:protein histidine kinase activity"/>
    <property type="evidence" value="ECO:0007669"/>
    <property type="project" value="UniProtKB-EC"/>
</dbReference>
<evidence type="ECO:0000256" key="7">
    <source>
        <dbReference type="ARBA" id="ARBA00022840"/>
    </source>
</evidence>
<dbReference type="InterPro" id="IPR036890">
    <property type="entry name" value="HATPase_C_sf"/>
</dbReference>
<evidence type="ECO:0000256" key="3">
    <source>
        <dbReference type="ARBA" id="ARBA00022553"/>
    </source>
</evidence>
<comment type="catalytic activity">
    <reaction evidence="1">
        <text>ATP + protein L-histidine = ADP + protein N-phospho-L-histidine.</text>
        <dbReference type="EC" id="2.7.13.3"/>
    </reaction>
</comment>
<sequence length="464" mass="50272">MNMILRNRVNPQRFLEMVCALLFGLIAAVPEPGLLEVSFLTALGVGIGAISRGVSVGLAGLVVLIVTCVARTIWQDGHWLYLMGELPPSILRAGIPWLCMVAVRQYVSLGKRAERERDLRRRQYVANLQSQASVERLSLAQSLHDELGHSLSLVALNLSRVELDSALPENLRSIISSAREDLGKAVEQLGDSVVALRLGAKPAPGATDSIEALIKHAQNAGASIFVDPLPTSICAETSGYKVLYRFLQEAITNSMKHAPGENIFIHLVEVGEVFRARVVNATTVQEVAHRSSGVGLSALTRDLRAGGGDLKVDATRSTFSVEATIPLQVEQSVLINTEDQESTASNEMVNPGIRHAQQRVVLLTASLIVAGLLGTEVASTFQKSRALLPPEEFAGITVGSDQAEIERVLPDREVPPRRGDLPIPGCHYYAVTARTFDDSAGDIYRVCFKENVVSSVDYLRGEDR</sequence>
<keyword evidence="6" id="KW-0418">Kinase</keyword>
<keyword evidence="4" id="KW-0808">Transferase</keyword>
<evidence type="ECO:0000256" key="4">
    <source>
        <dbReference type="ARBA" id="ARBA00022679"/>
    </source>
</evidence>
<dbReference type="SUPFAM" id="SSF55874">
    <property type="entry name" value="ATPase domain of HSP90 chaperone/DNA topoisomerase II/histidine kinase"/>
    <property type="match status" value="1"/>
</dbReference>
<dbReference type="InterPro" id="IPR011712">
    <property type="entry name" value="Sig_transdc_His_kin_sub3_dim/P"/>
</dbReference>
<evidence type="ECO:0000256" key="2">
    <source>
        <dbReference type="ARBA" id="ARBA00012438"/>
    </source>
</evidence>
<accession>A0ABC8CL90</accession>
<dbReference type="AlphaFoldDB" id="A0ABC8CL90"/>
<feature type="transmembrane region" description="Helical" evidence="9">
    <location>
        <begin position="54"/>
        <end position="74"/>
    </location>
</feature>
<dbReference type="GO" id="GO:0000160">
    <property type="term" value="P:phosphorelay signal transduction system"/>
    <property type="evidence" value="ECO:0007669"/>
    <property type="project" value="UniProtKB-KW"/>
</dbReference>
<dbReference type="PANTHER" id="PTHR24421:SF10">
    <property type="entry name" value="NITRATE_NITRITE SENSOR PROTEIN NARQ"/>
    <property type="match status" value="1"/>
</dbReference>
<dbReference type="Gene3D" id="1.20.5.1930">
    <property type="match status" value="1"/>
</dbReference>
<dbReference type="Pfam" id="PF07730">
    <property type="entry name" value="HisKA_3"/>
    <property type="match status" value="1"/>
</dbReference>
<protein>
    <recommendedName>
        <fullName evidence="2">histidine kinase</fullName>
        <ecNumber evidence="2">2.7.13.3</ecNumber>
    </recommendedName>
</protein>
<keyword evidence="9" id="KW-0812">Transmembrane</keyword>
<dbReference type="Gene3D" id="3.30.565.10">
    <property type="entry name" value="Histidine kinase-like ATPase, C-terminal domain"/>
    <property type="match status" value="1"/>
</dbReference>
<keyword evidence="3" id="KW-0597">Phosphoprotein</keyword>
<gene>
    <name evidence="11" type="ORF">A9D01_11695</name>
</gene>
<keyword evidence="7" id="KW-0067">ATP-binding</keyword>
<evidence type="ECO:0000313" key="12">
    <source>
        <dbReference type="Proteomes" id="UP000231994"/>
    </source>
</evidence>
<keyword evidence="9" id="KW-1133">Transmembrane helix</keyword>
<dbReference type="GO" id="GO:0005524">
    <property type="term" value="F:ATP binding"/>
    <property type="evidence" value="ECO:0007669"/>
    <property type="project" value="UniProtKB-KW"/>
</dbReference>
<feature type="domain" description="Signal transduction histidine kinase subgroup 3 dimerisation and phosphoacceptor" evidence="10">
    <location>
        <begin position="135"/>
        <end position="197"/>
    </location>
</feature>
<dbReference type="PANTHER" id="PTHR24421">
    <property type="entry name" value="NITRATE/NITRITE SENSOR PROTEIN NARX-RELATED"/>
    <property type="match status" value="1"/>
</dbReference>
<dbReference type="EC" id="2.7.13.3" evidence="2"/>
<evidence type="ECO:0000256" key="1">
    <source>
        <dbReference type="ARBA" id="ARBA00000085"/>
    </source>
</evidence>
<evidence type="ECO:0000259" key="10">
    <source>
        <dbReference type="Pfam" id="PF07730"/>
    </source>
</evidence>
<evidence type="ECO:0000313" key="11">
    <source>
        <dbReference type="EMBL" id="ATZ09306.1"/>
    </source>
</evidence>
<evidence type="ECO:0000256" key="6">
    <source>
        <dbReference type="ARBA" id="ARBA00022777"/>
    </source>
</evidence>
<reference evidence="11 12" key="1">
    <citation type="submission" date="2017-11" db="EMBL/GenBank/DDBJ databases">
        <title>Whole genome sequencing of cultured pathogen.</title>
        <authorList>
            <person name="Hoffmann M."/>
            <person name="Sanchez M."/>
            <person name="Timme R."/>
            <person name="Nudel K."/>
            <person name="Bry L."/>
        </authorList>
    </citation>
    <scope>NUCLEOTIDE SEQUENCE [LARGE SCALE GENOMIC DNA]</scope>
    <source>
        <strain evidence="11 12">216</strain>
    </source>
</reference>
<dbReference type="EMBL" id="CP024932">
    <property type="protein sequence ID" value="ATZ09306.1"/>
    <property type="molecule type" value="Genomic_DNA"/>
</dbReference>
<name>A0ABC8CL90_CORST</name>
<organism evidence="11 12">
    <name type="scientific">Corynebacterium striatum</name>
    <dbReference type="NCBI Taxonomy" id="43770"/>
    <lineage>
        <taxon>Bacteria</taxon>
        <taxon>Bacillati</taxon>
        <taxon>Actinomycetota</taxon>
        <taxon>Actinomycetes</taxon>
        <taxon>Mycobacteriales</taxon>
        <taxon>Corynebacteriaceae</taxon>
        <taxon>Corynebacterium</taxon>
    </lineage>
</organism>
<dbReference type="InterPro" id="IPR050482">
    <property type="entry name" value="Sensor_HK_TwoCompSys"/>
</dbReference>
<keyword evidence="8" id="KW-0902">Two-component regulatory system</keyword>
<evidence type="ECO:0000256" key="8">
    <source>
        <dbReference type="ARBA" id="ARBA00023012"/>
    </source>
</evidence>
<dbReference type="Proteomes" id="UP000231994">
    <property type="component" value="Chromosome"/>
</dbReference>
<proteinExistence type="predicted"/>
<keyword evidence="9" id="KW-0472">Membrane</keyword>
<evidence type="ECO:0000256" key="5">
    <source>
        <dbReference type="ARBA" id="ARBA00022741"/>
    </source>
</evidence>
<keyword evidence="5" id="KW-0547">Nucleotide-binding</keyword>
<dbReference type="RefSeq" id="WP_077536327.1">
    <property type="nucleotide sequence ID" value="NZ_CAXOII010000050.1"/>
</dbReference>
<evidence type="ECO:0000256" key="9">
    <source>
        <dbReference type="SAM" id="Phobius"/>
    </source>
</evidence>